<organism evidence="1">
    <name type="scientific">Candidatus Berkiella aquae</name>
    <dbReference type="NCBI Taxonomy" id="295108"/>
    <lineage>
        <taxon>Bacteria</taxon>
        <taxon>Pseudomonadati</taxon>
        <taxon>Pseudomonadota</taxon>
        <taxon>Gammaproteobacteria</taxon>
        <taxon>Candidatus Berkiellales</taxon>
        <taxon>Candidatus Berkiellaceae</taxon>
        <taxon>Candidatus Berkiella</taxon>
    </lineage>
</organism>
<keyword evidence="3" id="KW-1185">Reference proteome</keyword>
<proteinExistence type="predicted"/>
<reference evidence="1" key="1">
    <citation type="submission" date="2015-09" db="EMBL/GenBank/DDBJ databases">
        <title>Draft Genome Sequences of Two Novel Amoeba-resistant Intranuclear Bacteria, Candidatus Berkiella cookevillensis and Candidatus Berkiella aquae.</title>
        <authorList>
            <person name="Mehari Y.T."/>
            <person name="Arivett B.A."/>
            <person name="Farone A.L."/>
            <person name="Gunderson J.H."/>
            <person name="Farone M.B."/>
        </authorList>
    </citation>
    <scope>NUCLEOTIDE SEQUENCE [LARGE SCALE GENOMIC DNA]</scope>
    <source>
        <strain evidence="1">HT99</strain>
    </source>
</reference>
<reference evidence="2" key="3">
    <citation type="submission" date="2021-06" db="EMBL/GenBank/DDBJ databases">
        <title>Genomic Description and Analysis of Intracellular Bacteria, Candidatus Berkiella cookevillensis and Candidatus Berkiella aquae.</title>
        <authorList>
            <person name="Kidane D.T."/>
            <person name="Mehari Y.T."/>
            <person name="Rice F.C."/>
            <person name="Arivett B.A."/>
            <person name="Farone A.L."/>
            <person name="Berk S.G."/>
            <person name="Farone M.B."/>
        </authorList>
    </citation>
    <scope>NUCLEOTIDE SEQUENCE</scope>
    <source>
        <strain evidence="2">HT99</strain>
    </source>
</reference>
<dbReference type="Pfam" id="PF04338">
    <property type="entry name" value="DUF481"/>
    <property type="match status" value="1"/>
</dbReference>
<evidence type="ECO:0000313" key="2">
    <source>
        <dbReference type="EMBL" id="MCS5712707.1"/>
    </source>
</evidence>
<dbReference type="InterPro" id="IPR007433">
    <property type="entry name" value="DUF481"/>
</dbReference>
<dbReference type="Proteomes" id="UP000051497">
    <property type="component" value="Unassembled WGS sequence"/>
</dbReference>
<accession>A0A0Q9YX36</accession>
<reference evidence="2" key="2">
    <citation type="journal article" date="2016" name="Genome Announc.">
        <title>Draft Genome Sequences of Two Novel Amoeba-Resistant Intranuclear Bacteria, 'Candidatus Berkiella cookevillensis' and 'Candidatus Berkiella aquae'.</title>
        <authorList>
            <person name="Mehari Y.T."/>
            <person name="Arivett B.A."/>
            <person name="Farone A.L."/>
            <person name="Gunderson J.H."/>
            <person name="Farone M.B."/>
        </authorList>
    </citation>
    <scope>NUCLEOTIDE SEQUENCE</scope>
    <source>
        <strain evidence="2">HT99</strain>
    </source>
</reference>
<gene>
    <name evidence="1" type="ORF">HT99x_00507</name>
    <name evidence="2" type="ORF">HT99x_014805</name>
</gene>
<dbReference type="OrthoDB" id="5292716at2"/>
<dbReference type="STRING" id="295108.HT99x_00507"/>
<evidence type="ECO:0000313" key="3">
    <source>
        <dbReference type="Proteomes" id="UP000051497"/>
    </source>
</evidence>
<name>A0A0Q9YX36_9GAMM</name>
<dbReference type="AlphaFoldDB" id="A0A0Q9YX36"/>
<evidence type="ECO:0000313" key="1">
    <source>
        <dbReference type="EMBL" id="KRG22090.1"/>
    </source>
</evidence>
<dbReference type="RefSeq" id="WP_075065154.1">
    <property type="nucleotide sequence ID" value="NZ_LKAJ02000001.1"/>
</dbReference>
<sequence>MLRLVLAIMLLLFGPFLPAGDKYWQNEIDVGMLFYNGNNNAKHVNGSLLSEYQHHMLENTFRITGLLAINKNSQTSFKERNAEKYTFTDTIYYIFSPKHFSYIRGEGVKDHFSPYAYEFTESIGYGYHFFKRDNLVWQLSGGPGGRHNKTAKGFHQDEFIAHLANELYYEITQYTSFRQSLSIDASPLNTKSHLLNELKTALFGPVATKVSFELEHYVNLPDLSEYSQKTDATTKVTLSYTF</sequence>
<dbReference type="EMBL" id="LKAJ01000002">
    <property type="protein sequence ID" value="KRG22090.1"/>
    <property type="molecule type" value="Genomic_DNA"/>
</dbReference>
<comment type="caution">
    <text evidence="1">The sequence shown here is derived from an EMBL/GenBank/DDBJ whole genome shotgun (WGS) entry which is preliminary data.</text>
</comment>
<protein>
    <submittedName>
        <fullName evidence="2">DUF481 domain-containing protein</fullName>
    </submittedName>
</protein>
<dbReference type="EMBL" id="LKAJ02000001">
    <property type="protein sequence ID" value="MCS5712707.1"/>
    <property type="molecule type" value="Genomic_DNA"/>
</dbReference>